<name>A0ABS6U1K1_9PSEU</name>
<dbReference type="EMBL" id="JADQDF010000001">
    <property type="protein sequence ID" value="MBW0126107.1"/>
    <property type="molecule type" value="Genomic_DNA"/>
</dbReference>
<dbReference type="RefSeq" id="WP_218590926.1">
    <property type="nucleotide sequence ID" value="NZ_JADQDE010000063.1"/>
</dbReference>
<evidence type="ECO:0000313" key="1">
    <source>
        <dbReference type="EMBL" id="MBW0126107.1"/>
    </source>
</evidence>
<gene>
    <name evidence="1" type="ORF">I4I82_00150</name>
</gene>
<reference evidence="1 2" key="1">
    <citation type="submission" date="2020-11" db="EMBL/GenBank/DDBJ databases">
        <title>Pseudonocardia abyssalis sp. nov. and Pseudonocardia oceani sp. nov., description and phylogenomic analysis of two novel actinomycetes isolated from the deep Southern Ocean.</title>
        <authorList>
            <person name="Parra J."/>
        </authorList>
    </citation>
    <scope>NUCLEOTIDE SEQUENCE [LARGE SCALE GENOMIC DNA]</scope>
    <source>
        <strain evidence="2">KRD185</strain>
    </source>
</reference>
<evidence type="ECO:0000313" key="2">
    <source>
        <dbReference type="Proteomes" id="UP000694300"/>
    </source>
</evidence>
<comment type="caution">
    <text evidence="1">The sequence shown here is derived from an EMBL/GenBank/DDBJ whole genome shotgun (WGS) entry which is preliminary data.</text>
</comment>
<proteinExistence type="predicted"/>
<dbReference type="Proteomes" id="UP000694300">
    <property type="component" value="Unassembled WGS sequence"/>
</dbReference>
<sequence>MSYANPDLRAALEASPLFTSLPVVRDERVVTVDIATSTALAVPSILRVGYVLDELVPLIESRIGT</sequence>
<evidence type="ECO:0008006" key="3">
    <source>
        <dbReference type="Google" id="ProtNLM"/>
    </source>
</evidence>
<organism evidence="1 2">
    <name type="scientific">Pseudonocardia oceani</name>
    <dbReference type="NCBI Taxonomy" id="2792013"/>
    <lineage>
        <taxon>Bacteria</taxon>
        <taxon>Bacillati</taxon>
        <taxon>Actinomycetota</taxon>
        <taxon>Actinomycetes</taxon>
        <taxon>Pseudonocardiales</taxon>
        <taxon>Pseudonocardiaceae</taxon>
        <taxon>Pseudonocardia</taxon>
    </lineage>
</organism>
<accession>A0ABS6U1K1</accession>
<protein>
    <recommendedName>
        <fullName evidence="3">Fe/B12 periplasmic-binding domain-containing protein</fullName>
    </recommendedName>
</protein>
<keyword evidence="2" id="KW-1185">Reference proteome</keyword>